<proteinExistence type="predicted"/>
<sequence>MPSLKIATIQLCTVVHLRPDSVAASSVGFETDFNSSFGSDRRRVGVCVRVRQSVVVAAVTLKQHYYADDEWNGYQARVDVGDSALTMSRGDKRVRFLLDTGGTAGKIILLSVRNR</sequence>
<reference evidence="1 2" key="1">
    <citation type="journal article" date="2023" name="Sci. Data">
        <title>Genome assembly of the Korean intertidal mud-creeper Batillaria attramentaria.</title>
        <authorList>
            <person name="Patra A.K."/>
            <person name="Ho P.T."/>
            <person name="Jun S."/>
            <person name="Lee S.J."/>
            <person name="Kim Y."/>
            <person name="Won Y.J."/>
        </authorList>
    </citation>
    <scope>NUCLEOTIDE SEQUENCE [LARGE SCALE GENOMIC DNA]</scope>
    <source>
        <strain evidence="1">Wonlab-2016</strain>
    </source>
</reference>
<dbReference type="AlphaFoldDB" id="A0ABD0JB10"/>
<evidence type="ECO:0000313" key="1">
    <source>
        <dbReference type="EMBL" id="KAK7468044.1"/>
    </source>
</evidence>
<keyword evidence="2" id="KW-1185">Reference proteome</keyword>
<name>A0ABD0JB10_9CAEN</name>
<dbReference type="EMBL" id="JACVVK020000524">
    <property type="protein sequence ID" value="KAK7468044.1"/>
    <property type="molecule type" value="Genomic_DNA"/>
</dbReference>
<gene>
    <name evidence="1" type="ORF">BaRGS_00036695</name>
</gene>
<comment type="caution">
    <text evidence="1">The sequence shown here is derived from an EMBL/GenBank/DDBJ whole genome shotgun (WGS) entry which is preliminary data.</text>
</comment>
<accession>A0ABD0JB10</accession>
<evidence type="ECO:0000313" key="2">
    <source>
        <dbReference type="Proteomes" id="UP001519460"/>
    </source>
</evidence>
<protein>
    <recommendedName>
        <fullName evidence="3">Peptidase A1 domain-containing protein</fullName>
    </recommendedName>
</protein>
<organism evidence="1 2">
    <name type="scientific">Batillaria attramentaria</name>
    <dbReference type="NCBI Taxonomy" id="370345"/>
    <lineage>
        <taxon>Eukaryota</taxon>
        <taxon>Metazoa</taxon>
        <taxon>Spiralia</taxon>
        <taxon>Lophotrochozoa</taxon>
        <taxon>Mollusca</taxon>
        <taxon>Gastropoda</taxon>
        <taxon>Caenogastropoda</taxon>
        <taxon>Sorbeoconcha</taxon>
        <taxon>Cerithioidea</taxon>
        <taxon>Batillariidae</taxon>
        <taxon>Batillaria</taxon>
    </lineage>
</organism>
<dbReference type="Proteomes" id="UP001519460">
    <property type="component" value="Unassembled WGS sequence"/>
</dbReference>
<evidence type="ECO:0008006" key="3">
    <source>
        <dbReference type="Google" id="ProtNLM"/>
    </source>
</evidence>